<dbReference type="Gene3D" id="3.30.70.100">
    <property type="match status" value="1"/>
</dbReference>
<dbReference type="PATRIC" id="fig|742725.3.peg.679"/>
<name>G5H6R5_9BACT</name>
<organism evidence="2 3">
    <name type="scientific">Alistipes indistinctus YIT 12060</name>
    <dbReference type="NCBI Taxonomy" id="742725"/>
    <lineage>
        <taxon>Bacteria</taxon>
        <taxon>Pseudomonadati</taxon>
        <taxon>Bacteroidota</taxon>
        <taxon>Bacteroidia</taxon>
        <taxon>Bacteroidales</taxon>
        <taxon>Rikenellaceae</taxon>
        <taxon>Alistipes</taxon>
    </lineage>
</organism>
<dbReference type="Proteomes" id="UP000006008">
    <property type="component" value="Unassembled WGS sequence"/>
</dbReference>
<comment type="caution">
    <text evidence="2">The sequence shown here is derived from an EMBL/GenBank/DDBJ whole genome shotgun (WGS) entry which is preliminary data.</text>
</comment>
<feature type="domain" description="HMA" evidence="1">
    <location>
        <begin position="1"/>
        <end position="56"/>
    </location>
</feature>
<gene>
    <name evidence="2" type="ORF">HMPREF9450_00625</name>
</gene>
<evidence type="ECO:0000313" key="2">
    <source>
        <dbReference type="EMBL" id="EHB92912.1"/>
    </source>
</evidence>
<dbReference type="STRING" id="742725.HMPREF9450_00625"/>
<dbReference type="GO" id="GO:0046872">
    <property type="term" value="F:metal ion binding"/>
    <property type="evidence" value="ECO:0007669"/>
    <property type="project" value="InterPro"/>
</dbReference>
<evidence type="ECO:0000313" key="3">
    <source>
        <dbReference type="Proteomes" id="UP000006008"/>
    </source>
</evidence>
<keyword evidence="3" id="KW-1185">Reference proteome</keyword>
<reference evidence="2 3" key="1">
    <citation type="submission" date="2011-08" db="EMBL/GenBank/DDBJ databases">
        <title>The Genome Sequence of Alistipes indistinctus YIT 12060.</title>
        <authorList>
            <consortium name="The Broad Institute Genome Sequencing Platform"/>
            <person name="Earl A."/>
            <person name="Ward D."/>
            <person name="Feldgarden M."/>
            <person name="Gevers D."/>
            <person name="Morotomi M."/>
            <person name="Young S.K."/>
            <person name="Zeng Q."/>
            <person name="Gargeya S."/>
            <person name="Fitzgerald M."/>
            <person name="Haas B."/>
            <person name="Abouelleil A."/>
            <person name="Alvarado L."/>
            <person name="Arachchi H.M."/>
            <person name="Berlin A."/>
            <person name="Brown A."/>
            <person name="Chapman S.B."/>
            <person name="Chen Z."/>
            <person name="Dunbar C."/>
            <person name="Freedman E."/>
            <person name="Gearin G."/>
            <person name="Gellesch M."/>
            <person name="Goldberg J."/>
            <person name="Griggs A."/>
            <person name="Gujja S."/>
            <person name="Heiman D."/>
            <person name="Howarth C."/>
            <person name="Larson L."/>
            <person name="Lui A."/>
            <person name="MacDonald P.J.P."/>
            <person name="Montmayeur A."/>
            <person name="Murphy C."/>
            <person name="Neiman D."/>
            <person name="Pearson M."/>
            <person name="Priest M."/>
            <person name="Roberts A."/>
            <person name="Saif S."/>
            <person name="Shea T."/>
            <person name="Shenoy N."/>
            <person name="Sisk P."/>
            <person name="Stolte C."/>
            <person name="Sykes S."/>
            <person name="Wortman J."/>
            <person name="Nusbaum C."/>
            <person name="Birren B."/>
        </authorList>
    </citation>
    <scope>NUCLEOTIDE SEQUENCE [LARGE SCALE GENOMIC DNA]</scope>
    <source>
        <strain evidence="2 3">YIT 12060</strain>
    </source>
</reference>
<dbReference type="EMBL" id="ADLD01000008">
    <property type="protein sequence ID" value="EHB92912.1"/>
    <property type="molecule type" value="Genomic_DNA"/>
</dbReference>
<dbReference type="InterPro" id="IPR036163">
    <property type="entry name" value="HMA_dom_sf"/>
</dbReference>
<dbReference type="PROSITE" id="PS50846">
    <property type="entry name" value="HMA_2"/>
    <property type="match status" value="1"/>
</dbReference>
<evidence type="ECO:0000259" key="1">
    <source>
        <dbReference type="PROSITE" id="PS50846"/>
    </source>
</evidence>
<dbReference type="InterPro" id="IPR006121">
    <property type="entry name" value="HMA_dom"/>
</dbReference>
<sequence>MSCGCRNSIHKGLGELNGVFGVRVEPQYDRIVIDHTDEVSRAELLSRLEKLGYELLEEENLQNRTK</sequence>
<protein>
    <recommendedName>
        <fullName evidence="1">HMA domain-containing protein</fullName>
    </recommendedName>
</protein>
<dbReference type="SUPFAM" id="SSF55008">
    <property type="entry name" value="HMA, heavy metal-associated domain"/>
    <property type="match status" value="1"/>
</dbReference>
<accession>G5H6R5</accession>
<dbReference type="AlphaFoldDB" id="G5H6R5"/>
<dbReference type="HOGENOM" id="CLU_2821560_0_0_10"/>
<proteinExistence type="predicted"/>